<evidence type="ECO:0000256" key="4">
    <source>
        <dbReference type="ARBA" id="ARBA00022833"/>
    </source>
</evidence>
<organism evidence="6 7">
    <name type="scientific">Mesorhizobium tianshanense</name>
    <dbReference type="NCBI Taxonomy" id="39844"/>
    <lineage>
        <taxon>Bacteria</taxon>
        <taxon>Pseudomonadati</taxon>
        <taxon>Pseudomonadota</taxon>
        <taxon>Alphaproteobacteria</taxon>
        <taxon>Hyphomicrobiales</taxon>
        <taxon>Phyllobacteriaceae</taxon>
        <taxon>Mesorhizobium</taxon>
    </lineage>
</organism>
<dbReference type="SMART" id="SM00849">
    <property type="entry name" value="Lactamase_B"/>
    <property type="match status" value="1"/>
</dbReference>
<dbReference type="PANTHER" id="PTHR42978">
    <property type="entry name" value="QUORUM-QUENCHING LACTONASE YTNP-RELATED-RELATED"/>
    <property type="match status" value="1"/>
</dbReference>
<dbReference type="SUPFAM" id="SSF56281">
    <property type="entry name" value="Metallo-hydrolase/oxidoreductase"/>
    <property type="match status" value="1"/>
</dbReference>
<feature type="domain" description="Metallo-beta-lactamase" evidence="5">
    <location>
        <begin position="55"/>
        <end position="242"/>
    </location>
</feature>
<dbReference type="InterPro" id="IPR051013">
    <property type="entry name" value="MBL_superfamily_lactonases"/>
</dbReference>
<evidence type="ECO:0000256" key="2">
    <source>
        <dbReference type="ARBA" id="ARBA00022723"/>
    </source>
</evidence>
<comment type="caution">
    <text evidence="6">The sequence shown here is derived from an EMBL/GenBank/DDBJ whole genome shotgun (WGS) entry which is preliminary data.</text>
</comment>
<dbReference type="Gene3D" id="3.60.15.10">
    <property type="entry name" value="Ribonuclease Z/Hydroxyacylglutathione hydrolase-like"/>
    <property type="match status" value="1"/>
</dbReference>
<sequence length="265" mass="28527">MIVTSHSDNVFSCRSGGWRVWSLSDGYIEMPADLLRDPQNNPVPQAAQAGPLRLSVNCFALAGSGVDGVLIDSGGGGWAPTVGRLEQTMAEARIDPASITVLALTHTHQDHVQGLLTPDDRVLFPNLKAIVIPEVAVERFFAEAHLAQFRSLLKPVRNGDQVAERLRAVALPGHAPGHTGYAFGTDEDRFLFFGDVVHVPPLQFGDPAFSWGYDDHQATARATRLKVFRDASEAGTWIAGAHLGWPGIGRVVRKGDAYGYEPAAG</sequence>
<evidence type="ECO:0000256" key="1">
    <source>
        <dbReference type="ARBA" id="ARBA00007749"/>
    </source>
</evidence>
<proteinExistence type="inferred from homology"/>
<keyword evidence="4" id="KW-0862">Zinc</keyword>
<evidence type="ECO:0000313" key="6">
    <source>
        <dbReference type="EMBL" id="TWI38835.1"/>
    </source>
</evidence>
<dbReference type="InterPro" id="IPR001279">
    <property type="entry name" value="Metallo-B-lactamas"/>
</dbReference>
<evidence type="ECO:0000259" key="5">
    <source>
        <dbReference type="SMART" id="SM00849"/>
    </source>
</evidence>
<keyword evidence="2" id="KW-0479">Metal-binding</keyword>
<dbReference type="Pfam" id="PF00753">
    <property type="entry name" value="Lactamase_B"/>
    <property type="match status" value="1"/>
</dbReference>
<evidence type="ECO:0000313" key="7">
    <source>
        <dbReference type="Proteomes" id="UP000317122"/>
    </source>
</evidence>
<name>A0A562P312_9HYPH</name>
<accession>A0A562P312</accession>
<dbReference type="PANTHER" id="PTHR42978:SF6">
    <property type="entry name" value="QUORUM-QUENCHING LACTONASE YTNP-RELATED"/>
    <property type="match status" value="1"/>
</dbReference>
<keyword evidence="7" id="KW-1185">Reference proteome</keyword>
<gene>
    <name evidence="6" type="ORF">IQ26_02258</name>
</gene>
<dbReference type="AlphaFoldDB" id="A0A562P312"/>
<dbReference type="RefSeq" id="WP_145716818.1">
    <property type="nucleotide sequence ID" value="NZ_BSPF01000075.1"/>
</dbReference>
<dbReference type="Proteomes" id="UP000317122">
    <property type="component" value="Unassembled WGS sequence"/>
</dbReference>
<dbReference type="InterPro" id="IPR036866">
    <property type="entry name" value="RibonucZ/Hydroxyglut_hydro"/>
</dbReference>
<protein>
    <submittedName>
        <fullName evidence="6">Glyoxylase-like metal-dependent hydrolase (Beta-lactamase superfamily II)</fullName>
    </submittedName>
</protein>
<reference evidence="6 7" key="1">
    <citation type="journal article" date="2015" name="Stand. Genomic Sci.">
        <title>Genomic Encyclopedia of Bacterial and Archaeal Type Strains, Phase III: the genomes of soil and plant-associated and newly described type strains.</title>
        <authorList>
            <person name="Whitman W.B."/>
            <person name="Woyke T."/>
            <person name="Klenk H.P."/>
            <person name="Zhou Y."/>
            <person name="Lilburn T.G."/>
            <person name="Beck B.J."/>
            <person name="De Vos P."/>
            <person name="Vandamme P."/>
            <person name="Eisen J.A."/>
            <person name="Garrity G."/>
            <person name="Hugenholtz P."/>
            <person name="Kyrpides N.C."/>
        </authorList>
    </citation>
    <scope>NUCLEOTIDE SEQUENCE [LARGE SCALE GENOMIC DNA]</scope>
    <source>
        <strain evidence="6 7">CGMCC 1.2546</strain>
    </source>
</reference>
<dbReference type="GO" id="GO:0046872">
    <property type="term" value="F:metal ion binding"/>
    <property type="evidence" value="ECO:0007669"/>
    <property type="project" value="UniProtKB-KW"/>
</dbReference>
<dbReference type="EMBL" id="VLKT01000011">
    <property type="protein sequence ID" value="TWI38835.1"/>
    <property type="molecule type" value="Genomic_DNA"/>
</dbReference>
<dbReference type="CDD" id="cd07720">
    <property type="entry name" value="OPHC2-like_MBL-fold"/>
    <property type="match status" value="1"/>
</dbReference>
<comment type="similarity">
    <text evidence="1">Belongs to the metallo-beta-lactamase superfamily.</text>
</comment>
<dbReference type="GO" id="GO:0016787">
    <property type="term" value="F:hydrolase activity"/>
    <property type="evidence" value="ECO:0007669"/>
    <property type="project" value="UniProtKB-KW"/>
</dbReference>
<evidence type="ECO:0000256" key="3">
    <source>
        <dbReference type="ARBA" id="ARBA00022801"/>
    </source>
</evidence>
<keyword evidence="3 6" id="KW-0378">Hydrolase</keyword>
<dbReference type="OrthoDB" id="9773738at2"/>